<sequence length="370" mass="40053">MSTSSTALPSGVSPPLTTDNADNHTGLIVVITAFCLVLIVASLAARVFSSYQRHILQQDDYFFGALVIVSSAQAAVVLSQVHYGWGAREGSGNATGDRMLKAGYAADILSMIVLGCSKITTCLFYEGLFSNRQSRAIRIILAGTIIWTVLSVLLVAIRCSSDPWSDISAAQCSTLLPRWQAITAIDIVTEVMLFVYSGLAVYRVRISTKEKIMVFLALESRVLLIPLAAIRFYYTSVQLDSTHPTLLGAFATVTTEIYLALSVVCLVTAFVKSFIAAYEDRDGISYTEGASGSGSRSLKQDIGSAISSKIRSPASTSTSEGQLRGWECEEDPIMEHDPETIGQGLHVLKTVHFSMRDESIELADQRTAHS</sequence>
<evidence type="ECO:0000256" key="1">
    <source>
        <dbReference type="SAM" id="Phobius"/>
    </source>
</evidence>
<proteinExistence type="predicted"/>
<dbReference type="PANTHER" id="PTHR39614:SF2">
    <property type="entry name" value="INTEGRAL MEMBRANE PROTEIN"/>
    <property type="match status" value="1"/>
</dbReference>
<dbReference type="InterPro" id="IPR049326">
    <property type="entry name" value="Rhodopsin_dom_fungi"/>
</dbReference>
<accession>A0A9W9EXC5</accession>
<dbReference type="EMBL" id="JAPQKI010000009">
    <property type="protein sequence ID" value="KAJ5089555.1"/>
    <property type="molecule type" value="Genomic_DNA"/>
</dbReference>
<dbReference type="AlphaFoldDB" id="A0A9W9EXC5"/>
<organism evidence="3 4">
    <name type="scientific">Penicillium argentinense</name>
    <dbReference type="NCBI Taxonomy" id="1131581"/>
    <lineage>
        <taxon>Eukaryota</taxon>
        <taxon>Fungi</taxon>
        <taxon>Dikarya</taxon>
        <taxon>Ascomycota</taxon>
        <taxon>Pezizomycotina</taxon>
        <taxon>Eurotiomycetes</taxon>
        <taxon>Eurotiomycetidae</taxon>
        <taxon>Eurotiales</taxon>
        <taxon>Aspergillaceae</taxon>
        <taxon>Penicillium</taxon>
    </lineage>
</organism>
<dbReference type="Proteomes" id="UP001149074">
    <property type="component" value="Unassembled WGS sequence"/>
</dbReference>
<feature type="transmembrane region" description="Helical" evidence="1">
    <location>
        <begin position="214"/>
        <end position="234"/>
    </location>
</feature>
<keyword evidence="1" id="KW-0812">Transmembrane</keyword>
<evidence type="ECO:0000313" key="3">
    <source>
        <dbReference type="EMBL" id="KAJ5089555.1"/>
    </source>
</evidence>
<reference evidence="3" key="2">
    <citation type="journal article" date="2023" name="IMA Fungus">
        <title>Comparative genomic study of the Penicillium genus elucidates a diverse pangenome and 15 lateral gene transfer events.</title>
        <authorList>
            <person name="Petersen C."/>
            <person name="Sorensen T."/>
            <person name="Nielsen M.R."/>
            <person name="Sondergaard T.E."/>
            <person name="Sorensen J.L."/>
            <person name="Fitzpatrick D.A."/>
            <person name="Frisvad J.C."/>
            <person name="Nielsen K.L."/>
        </authorList>
    </citation>
    <scope>NUCLEOTIDE SEQUENCE</scope>
    <source>
        <strain evidence="3">IBT 30761</strain>
    </source>
</reference>
<dbReference type="PANTHER" id="PTHR39614">
    <property type="entry name" value="INTEGRAL MEMBRANE PROTEIN"/>
    <property type="match status" value="1"/>
</dbReference>
<keyword evidence="1" id="KW-0472">Membrane</keyword>
<feature type="transmembrane region" description="Helical" evidence="1">
    <location>
        <begin position="246"/>
        <end position="271"/>
    </location>
</feature>
<evidence type="ECO:0000259" key="2">
    <source>
        <dbReference type="Pfam" id="PF20684"/>
    </source>
</evidence>
<gene>
    <name evidence="3" type="ORF">N7532_008239</name>
</gene>
<reference evidence="3" key="1">
    <citation type="submission" date="2022-11" db="EMBL/GenBank/DDBJ databases">
        <authorList>
            <person name="Petersen C."/>
        </authorList>
    </citation>
    <scope>NUCLEOTIDE SEQUENCE</scope>
    <source>
        <strain evidence="3">IBT 30761</strain>
    </source>
</reference>
<feature type="domain" description="Rhodopsin" evidence="2">
    <location>
        <begin position="46"/>
        <end position="273"/>
    </location>
</feature>
<protein>
    <recommendedName>
        <fullName evidence="2">Rhodopsin domain-containing protein</fullName>
    </recommendedName>
</protein>
<name>A0A9W9EXC5_9EURO</name>
<evidence type="ECO:0000313" key="4">
    <source>
        <dbReference type="Proteomes" id="UP001149074"/>
    </source>
</evidence>
<dbReference type="GeneID" id="81359710"/>
<feature type="transmembrane region" description="Helical" evidence="1">
    <location>
        <begin position="103"/>
        <end position="125"/>
    </location>
</feature>
<dbReference type="RefSeq" id="XP_056471537.1">
    <property type="nucleotide sequence ID" value="XM_056620731.1"/>
</dbReference>
<feature type="transmembrane region" description="Helical" evidence="1">
    <location>
        <begin position="26"/>
        <end position="49"/>
    </location>
</feature>
<dbReference type="OrthoDB" id="3918601at2759"/>
<dbReference type="Pfam" id="PF20684">
    <property type="entry name" value="Fung_rhodopsin"/>
    <property type="match status" value="1"/>
</dbReference>
<feature type="transmembrane region" description="Helical" evidence="1">
    <location>
        <begin position="177"/>
        <end position="202"/>
    </location>
</feature>
<keyword evidence="4" id="KW-1185">Reference proteome</keyword>
<keyword evidence="1" id="KW-1133">Transmembrane helix</keyword>
<feature type="transmembrane region" description="Helical" evidence="1">
    <location>
        <begin position="137"/>
        <end position="157"/>
    </location>
</feature>
<comment type="caution">
    <text evidence="3">The sequence shown here is derived from an EMBL/GenBank/DDBJ whole genome shotgun (WGS) entry which is preliminary data.</text>
</comment>
<feature type="transmembrane region" description="Helical" evidence="1">
    <location>
        <begin position="61"/>
        <end position="83"/>
    </location>
</feature>